<dbReference type="RefSeq" id="WP_197006138.1">
    <property type="nucleotide sequence ID" value="NZ_BONS01000008.1"/>
</dbReference>
<name>A0A8J7KIG8_9ACTN</name>
<dbReference type="Proteomes" id="UP000622552">
    <property type="component" value="Unassembled WGS sequence"/>
</dbReference>
<evidence type="ECO:0000259" key="1">
    <source>
        <dbReference type="Pfam" id="PF26312"/>
    </source>
</evidence>
<proteinExistence type="predicted"/>
<dbReference type="InterPro" id="IPR058396">
    <property type="entry name" value="DUF8083"/>
</dbReference>
<feature type="domain" description="DUF8083" evidence="1">
    <location>
        <begin position="5"/>
        <end position="277"/>
    </location>
</feature>
<dbReference type="AlphaFoldDB" id="A0A8J7KIG8"/>
<keyword evidence="3" id="KW-1185">Reference proteome</keyword>
<dbReference type="EMBL" id="JADOUF010000001">
    <property type="protein sequence ID" value="MBG6139485.1"/>
    <property type="molecule type" value="Genomic_DNA"/>
</dbReference>
<protein>
    <recommendedName>
        <fullName evidence="1">DUF8083 domain-containing protein</fullName>
    </recommendedName>
</protein>
<organism evidence="2 3">
    <name type="scientific">Longispora fulva</name>
    <dbReference type="NCBI Taxonomy" id="619741"/>
    <lineage>
        <taxon>Bacteria</taxon>
        <taxon>Bacillati</taxon>
        <taxon>Actinomycetota</taxon>
        <taxon>Actinomycetes</taxon>
        <taxon>Micromonosporales</taxon>
        <taxon>Micromonosporaceae</taxon>
        <taxon>Longispora</taxon>
    </lineage>
</organism>
<dbReference type="Pfam" id="PF26312">
    <property type="entry name" value="DUF8083"/>
    <property type="match status" value="1"/>
</dbReference>
<comment type="caution">
    <text evidence="2">The sequence shown here is derived from an EMBL/GenBank/DDBJ whole genome shotgun (WGS) entry which is preliminary data.</text>
</comment>
<accession>A0A8J7KIG8</accession>
<reference evidence="2" key="1">
    <citation type="submission" date="2020-11" db="EMBL/GenBank/DDBJ databases">
        <title>Sequencing the genomes of 1000 actinobacteria strains.</title>
        <authorList>
            <person name="Klenk H.-P."/>
        </authorList>
    </citation>
    <scope>NUCLEOTIDE SEQUENCE</scope>
    <source>
        <strain evidence="2">DSM 45356</strain>
    </source>
</reference>
<evidence type="ECO:0000313" key="3">
    <source>
        <dbReference type="Proteomes" id="UP000622552"/>
    </source>
</evidence>
<gene>
    <name evidence="2" type="ORF">IW245_005679</name>
</gene>
<sequence length="280" mass="31115">MSSPFASFLRVYEPLAAFDRERQRYWRGYAKSGRAVSTSTGPARQRTLILESLGAGWSRLPDEDEAYLLWKTEPDLSPPLVCPWNLRVRVAESALEVRDGVPPVLADAFVPSRLAEAAEAALAGWRASVSEPGNAPRLHEQSSNWMVPIRWFVFVEASEREINLLPERSVVFRTPISLARRRGHRALAILRRALPDGPVTSELADTVRWLEEFHPGSILELDYGGLAGLMSETKLMADRSAELAANGVAAMAEGDLNGAGAAYEELVEFWRETQLLERCN</sequence>
<evidence type="ECO:0000313" key="2">
    <source>
        <dbReference type="EMBL" id="MBG6139485.1"/>
    </source>
</evidence>